<dbReference type="OrthoDB" id="9810906at2"/>
<dbReference type="EMBL" id="CP026118">
    <property type="protein sequence ID" value="QAS53149.1"/>
    <property type="molecule type" value="Genomic_DNA"/>
</dbReference>
<dbReference type="RefSeq" id="WP_128525426.1">
    <property type="nucleotide sequence ID" value="NZ_CP026118.1"/>
</dbReference>
<dbReference type="AlphaFoldDB" id="A0A410MEH9"/>
<evidence type="ECO:0000256" key="2">
    <source>
        <dbReference type="SAM" id="SignalP"/>
    </source>
</evidence>
<feature type="domain" description="Capsule synthesis protein CapA" evidence="3">
    <location>
        <begin position="53"/>
        <end position="299"/>
    </location>
</feature>
<sequence length="386" mass="43350">MPNIKIALLLTVALLVITGCTSQQETDRTGRTHGNSERHTIKKAEPSYKKSITISAIGDLLIHKPVYEEAKTESGYSFTSMFENVKEYTEETTIAVANQETMIGGEEIKLSGYPFFNSPYEMGDALKDIGIDIVSLANNHTLDRGETAIRNAISYWKEISMIYMGAYENKKDQETIRVIETEAGISVAFLSYTYGTNGIPVPEGKDYLVNIIDLDMIRKNIKKAKGKADAVVVSIHFGKEYERMPNQSQKMLAQMMVNVGADVILGHHPHVLQPIEKLKGENGHEGLVIYSLGNFISAQEDTYRRIGGIFQFEVVLEDDKDEVNIEKPVFIPTVVDYDPLDNNEAGTNFKVIPMSKAENDVIPELETLHKEIKQHMAKWLPELEFK</sequence>
<organism evidence="4 5">
    <name type="scientific">Halobacillus litoralis</name>
    <dbReference type="NCBI Taxonomy" id="45668"/>
    <lineage>
        <taxon>Bacteria</taxon>
        <taxon>Bacillati</taxon>
        <taxon>Bacillota</taxon>
        <taxon>Bacilli</taxon>
        <taxon>Bacillales</taxon>
        <taxon>Bacillaceae</taxon>
        <taxon>Halobacillus</taxon>
    </lineage>
</organism>
<dbReference type="Pfam" id="PF09587">
    <property type="entry name" value="PGA_cap"/>
    <property type="match status" value="1"/>
</dbReference>
<proteinExistence type="inferred from homology"/>
<accession>A0A410MEH9</accession>
<dbReference type="PROSITE" id="PS51257">
    <property type="entry name" value="PROKAR_LIPOPROTEIN"/>
    <property type="match status" value="1"/>
</dbReference>
<evidence type="ECO:0000256" key="1">
    <source>
        <dbReference type="ARBA" id="ARBA00005662"/>
    </source>
</evidence>
<feature type="chain" id="PRO_5038466175" evidence="2">
    <location>
        <begin position="24"/>
        <end position="386"/>
    </location>
</feature>
<dbReference type="KEGG" id="hli:HLI_13605"/>
<dbReference type="SUPFAM" id="SSF56300">
    <property type="entry name" value="Metallo-dependent phosphatases"/>
    <property type="match status" value="1"/>
</dbReference>
<evidence type="ECO:0000259" key="3">
    <source>
        <dbReference type="SMART" id="SM00854"/>
    </source>
</evidence>
<protein>
    <submittedName>
        <fullName evidence="4">Capsular biosynthesis protein</fullName>
    </submittedName>
</protein>
<dbReference type="PANTHER" id="PTHR33393:SF12">
    <property type="entry name" value="CAPSULE BIOSYNTHESIS PROTEIN CAPA"/>
    <property type="match status" value="1"/>
</dbReference>
<dbReference type="CDD" id="cd07381">
    <property type="entry name" value="MPP_CapA"/>
    <property type="match status" value="1"/>
</dbReference>
<gene>
    <name evidence="4" type="ORF">HLI_13605</name>
</gene>
<keyword evidence="2" id="KW-0732">Signal</keyword>
<comment type="similarity">
    <text evidence="1">Belongs to the CapA family.</text>
</comment>
<name>A0A410MEH9_9BACI</name>
<dbReference type="InterPro" id="IPR052169">
    <property type="entry name" value="CW_Biosynth-Accessory"/>
</dbReference>
<evidence type="ECO:0000313" key="5">
    <source>
        <dbReference type="Proteomes" id="UP000287756"/>
    </source>
</evidence>
<dbReference type="Proteomes" id="UP000287756">
    <property type="component" value="Chromosome"/>
</dbReference>
<reference evidence="4 5" key="1">
    <citation type="submission" date="2018-01" db="EMBL/GenBank/DDBJ databases">
        <title>The whole genome sequencing and assembly of Halobacillus litoralis ERB031 strain.</title>
        <authorList>
            <person name="Lee S.-J."/>
            <person name="Park M.-K."/>
            <person name="Kim J.-Y."/>
            <person name="Lee Y.-J."/>
            <person name="Yi H."/>
            <person name="Bahn Y.-S."/>
            <person name="Kim J.F."/>
            <person name="Lee D.-W."/>
        </authorList>
    </citation>
    <scope>NUCLEOTIDE SEQUENCE [LARGE SCALE GENOMIC DNA]</scope>
    <source>
        <strain evidence="4 5">ERB 031</strain>
    </source>
</reference>
<dbReference type="InterPro" id="IPR029052">
    <property type="entry name" value="Metallo-depent_PP-like"/>
</dbReference>
<dbReference type="Gene3D" id="3.60.21.10">
    <property type="match status" value="1"/>
</dbReference>
<dbReference type="PANTHER" id="PTHR33393">
    <property type="entry name" value="POLYGLUTAMINE SYNTHESIS ACCESSORY PROTEIN RV0574C-RELATED"/>
    <property type="match status" value="1"/>
</dbReference>
<feature type="signal peptide" evidence="2">
    <location>
        <begin position="1"/>
        <end position="23"/>
    </location>
</feature>
<evidence type="ECO:0000313" key="4">
    <source>
        <dbReference type="EMBL" id="QAS53149.1"/>
    </source>
</evidence>
<dbReference type="SMART" id="SM00854">
    <property type="entry name" value="PGA_cap"/>
    <property type="match status" value="1"/>
</dbReference>
<dbReference type="InterPro" id="IPR019079">
    <property type="entry name" value="Capsule_synth_CapA"/>
</dbReference>